<dbReference type="KEGG" id="naq:D0T90_05130"/>
<dbReference type="AlphaFoldDB" id="A0A5P3MQU1"/>
<keyword evidence="3" id="KW-1185">Reference proteome</keyword>
<feature type="transmembrane region" description="Helical" evidence="1">
    <location>
        <begin position="45"/>
        <end position="62"/>
    </location>
</feature>
<dbReference type="EMBL" id="CP031699">
    <property type="protein sequence ID" value="QEY23956.1"/>
    <property type="molecule type" value="Genomic_DNA"/>
</dbReference>
<dbReference type="Proteomes" id="UP000325536">
    <property type="component" value="Chromosome"/>
</dbReference>
<sequence length="68" mass="7789">MPCRTMCTVCGFAALSHSYFIRLYSRIHTDEDRMRQGSQVAGRRASAGGLAVWVGFSFFLWIRHDTPY</sequence>
<keyword evidence="1" id="KW-0472">Membrane</keyword>
<keyword evidence="1" id="KW-1133">Transmembrane helix</keyword>
<protein>
    <submittedName>
        <fullName evidence="2">Uncharacterized protein</fullName>
    </submittedName>
</protein>
<evidence type="ECO:0000313" key="2">
    <source>
        <dbReference type="EMBL" id="QEY23956.1"/>
    </source>
</evidence>
<evidence type="ECO:0000256" key="1">
    <source>
        <dbReference type="SAM" id="Phobius"/>
    </source>
</evidence>
<proteinExistence type="predicted"/>
<name>A0A5P3MQU1_NEIAN</name>
<evidence type="ECO:0000313" key="3">
    <source>
        <dbReference type="Proteomes" id="UP000325536"/>
    </source>
</evidence>
<organism evidence="2 3">
    <name type="scientific">Neisseria animalis</name>
    <dbReference type="NCBI Taxonomy" id="492"/>
    <lineage>
        <taxon>Bacteria</taxon>
        <taxon>Pseudomonadati</taxon>
        <taxon>Pseudomonadota</taxon>
        <taxon>Betaproteobacteria</taxon>
        <taxon>Neisseriales</taxon>
        <taxon>Neisseriaceae</taxon>
        <taxon>Neisseria</taxon>
    </lineage>
</organism>
<keyword evidence="1" id="KW-0812">Transmembrane</keyword>
<accession>A0A5P3MQU1</accession>
<gene>
    <name evidence="2" type="ORF">D0T90_05130</name>
</gene>
<reference evidence="2 3" key="1">
    <citation type="submission" date="2018-08" db="EMBL/GenBank/DDBJ databases">
        <title>Neisseria animalis ATCC 49930 complete genome.</title>
        <authorList>
            <person name="Veseli I.A."/>
            <person name="Mascarenhas dos Santos A.C."/>
            <person name="Buttler R."/>
            <person name="Pombert J.-F."/>
        </authorList>
    </citation>
    <scope>NUCLEOTIDE SEQUENCE [LARGE SCALE GENOMIC DNA]</scope>
    <source>
        <strain evidence="2 3">ATCC 49930</strain>
    </source>
</reference>